<accession>A0A931CPT8</accession>
<protein>
    <recommendedName>
        <fullName evidence="1">ATPase BadF/BadG/BcrA/BcrD type domain-containing protein</fullName>
    </recommendedName>
</protein>
<evidence type="ECO:0000259" key="1">
    <source>
        <dbReference type="Pfam" id="PF01869"/>
    </source>
</evidence>
<gene>
    <name evidence="2" type="ORF">IV500_15710</name>
</gene>
<feature type="domain" description="ATPase BadF/BadG/BcrA/BcrD type" evidence="1">
    <location>
        <begin position="8"/>
        <end position="302"/>
    </location>
</feature>
<dbReference type="Pfam" id="PF01869">
    <property type="entry name" value="BcrAD_BadFG"/>
    <property type="match status" value="1"/>
</dbReference>
<dbReference type="Gene3D" id="3.30.420.40">
    <property type="match status" value="2"/>
</dbReference>
<proteinExistence type="predicted"/>
<dbReference type="PANTHER" id="PTHR43190">
    <property type="entry name" value="N-ACETYL-D-GLUCOSAMINE KINASE"/>
    <property type="match status" value="1"/>
</dbReference>
<dbReference type="SUPFAM" id="SSF53067">
    <property type="entry name" value="Actin-like ATPase domain"/>
    <property type="match status" value="2"/>
</dbReference>
<dbReference type="InterPro" id="IPR043129">
    <property type="entry name" value="ATPase_NBD"/>
</dbReference>
<organism evidence="2 3">
    <name type="scientific">Arthrobacter terrae</name>
    <dbReference type="NCBI Taxonomy" id="2935737"/>
    <lineage>
        <taxon>Bacteria</taxon>
        <taxon>Bacillati</taxon>
        <taxon>Actinomycetota</taxon>
        <taxon>Actinomycetes</taxon>
        <taxon>Micrococcales</taxon>
        <taxon>Micrococcaceae</taxon>
        <taxon>Arthrobacter</taxon>
    </lineage>
</organism>
<dbReference type="EMBL" id="JADNYM010000021">
    <property type="protein sequence ID" value="MBG0740822.1"/>
    <property type="molecule type" value="Genomic_DNA"/>
</dbReference>
<sequence>MQQLVAFDAGGTSTRAVIMDRTGACLGYGHAGSGNPVSSGIFAVQASLRTALQRAAQQHGQSGSGYSSAIIAMAGSSVQTFGKTFADGLSDLGLQGRVVIESDLLATFFSATYHDQGYALVAGTGAIAARIRAGQLDAVADGMGWLLGDAGSGFWIGHQVVRAVCAALDGRGPKTSLCVPLLAALGIDPDLPPLVQGRAAAAQQLIDAVYELVPVELSQFAPLAFDAVNGSADGVAQDILARAARALSTTLSAVLAPAVIGPLVFGGSILARGSALAAYVEEAAGGSAIRVADGVVGAAVLALRHAGTTIDAEMFARIRRTLADLRSA</sequence>
<dbReference type="AlphaFoldDB" id="A0A931CPT8"/>
<dbReference type="RefSeq" id="WP_196397746.1">
    <property type="nucleotide sequence ID" value="NZ_JADNYM010000021.1"/>
</dbReference>
<dbReference type="InterPro" id="IPR052519">
    <property type="entry name" value="Euk-type_GlcNAc_Kinase"/>
</dbReference>
<evidence type="ECO:0000313" key="2">
    <source>
        <dbReference type="EMBL" id="MBG0740822.1"/>
    </source>
</evidence>
<keyword evidence="3" id="KW-1185">Reference proteome</keyword>
<dbReference type="Proteomes" id="UP000655366">
    <property type="component" value="Unassembled WGS sequence"/>
</dbReference>
<name>A0A931CPT8_9MICC</name>
<reference evidence="2 3" key="1">
    <citation type="submission" date="2020-11" db="EMBL/GenBank/DDBJ databases">
        <title>Arthrobacter antarcticus sp. nov., isolated from Antarctic Soil.</title>
        <authorList>
            <person name="Li J."/>
        </authorList>
    </citation>
    <scope>NUCLEOTIDE SEQUENCE [LARGE SCALE GENOMIC DNA]</scope>
    <source>
        <strain evidence="2 3">Z1-20</strain>
    </source>
</reference>
<dbReference type="PANTHER" id="PTHR43190:SF3">
    <property type="entry name" value="N-ACETYL-D-GLUCOSAMINE KINASE"/>
    <property type="match status" value="1"/>
</dbReference>
<evidence type="ECO:0000313" key="3">
    <source>
        <dbReference type="Proteomes" id="UP000655366"/>
    </source>
</evidence>
<comment type="caution">
    <text evidence="2">The sequence shown here is derived from an EMBL/GenBank/DDBJ whole genome shotgun (WGS) entry which is preliminary data.</text>
</comment>
<dbReference type="InterPro" id="IPR002731">
    <property type="entry name" value="ATPase_BadF"/>
</dbReference>